<dbReference type="Pfam" id="PF14779">
    <property type="entry name" value="BBS1"/>
    <property type="match status" value="1"/>
</dbReference>
<dbReference type="GO" id="GO:0005119">
    <property type="term" value="F:smoothened binding"/>
    <property type="evidence" value="ECO:0007669"/>
    <property type="project" value="TreeGrafter"/>
</dbReference>
<dbReference type="InterPro" id="IPR028784">
    <property type="entry name" value="BBS1"/>
</dbReference>
<dbReference type="Pfam" id="PF23304">
    <property type="entry name" value="GAE_BBS1"/>
    <property type="match status" value="1"/>
</dbReference>
<name>W4FS53_APHAT</name>
<dbReference type="GO" id="GO:0005815">
    <property type="term" value="C:microtubule organizing center"/>
    <property type="evidence" value="ECO:0007669"/>
    <property type="project" value="TreeGrafter"/>
</dbReference>
<evidence type="ECO:0000256" key="1">
    <source>
        <dbReference type="SAM" id="MobiDB-lite"/>
    </source>
</evidence>
<accession>W4FS53</accession>
<dbReference type="GO" id="GO:0061512">
    <property type="term" value="P:protein localization to cilium"/>
    <property type="evidence" value="ECO:0007669"/>
    <property type="project" value="TreeGrafter"/>
</dbReference>
<dbReference type="InterPro" id="IPR032728">
    <property type="entry name" value="BBS1_N"/>
</dbReference>
<dbReference type="GO" id="GO:0005930">
    <property type="term" value="C:axoneme"/>
    <property type="evidence" value="ECO:0007669"/>
    <property type="project" value="TreeGrafter"/>
</dbReference>
<feature type="domain" description="Bardet-Biedl syndrome 1 N-terminal" evidence="2">
    <location>
        <begin position="36"/>
        <end position="284"/>
    </location>
</feature>
<dbReference type="GO" id="GO:0005113">
    <property type="term" value="F:patched binding"/>
    <property type="evidence" value="ECO:0007669"/>
    <property type="project" value="TreeGrafter"/>
</dbReference>
<dbReference type="EMBL" id="KI913172">
    <property type="protein sequence ID" value="ETV69786.1"/>
    <property type="molecule type" value="Genomic_DNA"/>
</dbReference>
<dbReference type="STRING" id="112090.W4FS53"/>
<dbReference type="PANTHER" id="PTHR20870">
    <property type="entry name" value="BARDET-BIEDL SYNDROME 1 PROTEIN"/>
    <property type="match status" value="1"/>
</dbReference>
<sequence length="600" mass="66026">MSSAATDAAAKEGTEKAANDAPKAVASHHAAEKNPWLHAYHNSVAGIKAFTNCVQLADVYGDGDNKLIVADADRRLKMYKGSTLMSEQALLGVPVALSVFFSESTRPRTPSIAVASGPSIYIYRNMRPYYKFAIPVLDVDPEEDKLWTSIAKCETDIPAANHQLNLLRANGIRLTQRSRGFLAIDDIDQQADYVSRFIDEPLVEQTTITCMTTINKNMDEKDAISCLVVGTEACQVFILDQQGTAVLCKTSIPSVPVDMVINGLYDVEYRVIVSCRNGSVYTVKNGELLRSVIELESPACGLLQMDKNIIVACVDRKVISYHLKGKKNWSMSMSQDIVALEAMNLRRTKHTKGILIALRKGEILLYHEKIKVHSFNIESNLTAMLFGQFGREEASLVLVHKTGALTLKILQRNADLEASATAAGPPPEQDIPLNVPKKTKLYVEQTQRERDHATEMHRHFQRDLCKLRLTTVRSYVKVIRDGQGPVSYATGAAIRLNAKVQGIGPRFKIQLQLQNSGTKFASEVPIALHYDHTLYRVGTSLFVVPLLLPGVPYAYTVDVESVASAADSIYIFVCGKDSCVPLVSAVVNMPLSELLASTLS</sequence>
<organism evidence="4">
    <name type="scientific">Aphanomyces astaci</name>
    <name type="common">Crayfish plague agent</name>
    <dbReference type="NCBI Taxonomy" id="112090"/>
    <lineage>
        <taxon>Eukaryota</taxon>
        <taxon>Sar</taxon>
        <taxon>Stramenopiles</taxon>
        <taxon>Oomycota</taxon>
        <taxon>Saprolegniomycetes</taxon>
        <taxon>Saprolegniales</taxon>
        <taxon>Verrucalvaceae</taxon>
        <taxon>Aphanomyces</taxon>
    </lineage>
</organism>
<dbReference type="OrthoDB" id="10259809at2759"/>
<dbReference type="VEuPathDB" id="FungiDB:H257_14612"/>
<dbReference type="RefSeq" id="XP_009840800.1">
    <property type="nucleotide sequence ID" value="XM_009842498.1"/>
</dbReference>
<evidence type="ECO:0000259" key="3">
    <source>
        <dbReference type="Pfam" id="PF23304"/>
    </source>
</evidence>
<protein>
    <submittedName>
        <fullName evidence="4">Uncharacterized protein</fullName>
    </submittedName>
</protein>
<dbReference type="GeneID" id="20816608"/>
<feature type="domain" description="Bardet-Biedl syndrome 1 protein GAE" evidence="3">
    <location>
        <begin position="494"/>
        <end position="593"/>
    </location>
</feature>
<evidence type="ECO:0000313" key="4">
    <source>
        <dbReference type="EMBL" id="ETV69786.1"/>
    </source>
</evidence>
<dbReference type="InterPro" id="IPR011047">
    <property type="entry name" value="Quinoprotein_ADH-like_sf"/>
</dbReference>
<dbReference type="AlphaFoldDB" id="W4FS53"/>
<evidence type="ECO:0000259" key="2">
    <source>
        <dbReference type="Pfam" id="PF14779"/>
    </source>
</evidence>
<dbReference type="GO" id="GO:1905515">
    <property type="term" value="P:non-motile cilium assembly"/>
    <property type="evidence" value="ECO:0007669"/>
    <property type="project" value="InterPro"/>
</dbReference>
<reference evidence="4" key="1">
    <citation type="submission" date="2013-12" db="EMBL/GenBank/DDBJ databases">
        <title>The Genome Sequence of Aphanomyces astaci APO3.</title>
        <authorList>
            <consortium name="The Broad Institute Genomics Platform"/>
            <person name="Russ C."/>
            <person name="Tyler B."/>
            <person name="van West P."/>
            <person name="Dieguez-Uribeondo J."/>
            <person name="Young S.K."/>
            <person name="Zeng Q."/>
            <person name="Gargeya S."/>
            <person name="Fitzgerald M."/>
            <person name="Abouelleil A."/>
            <person name="Alvarado L."/>
            <person name="Chapman S.B."/>
            <person name="Gainer-Dewar J."/>
            <person name="Goldberg J."/>
            <person name="Griggs A."/>
            <person name="Gujja S."/>
            <person name="Hansen M."/>
            <person name="Howarth C."/>
            <person name="Imamovic A."/>
            <person name="Ireland A."/>
            <person name="Larimer J."/>
            <person name="McCowan C."/>
            <person name="Murphy C."/>
            <person name="Pearson M."/>
            <person name="Poon T.W."/>
            <person name="Priest M."/>
            <person name="Roberts A."/>
            <person name="Saif S."/>
            <person name="Shea T."/>
            <person name="Sykes S."/>
            <person name="Wortman J."/>
            <person name="Nusbaum C."/>
            <person name="Birren B."/>
        </authorList>
    </citation>
    <scope>NUCLEOTIDE SEQUENCE [LARGE SCALE GENOMIC DNA]</scope>
    <source>
        <strain evidence="4">APO3</strain>
    </source>
</reference>
<gene>
    <name evidence="4" type="ORF">H257_14612</name>
</gene>
<feature type="region of interest" description="Disordered" evidence="1">
    <location>
        <begin position="1"/>
        <end position="25"/>
    </location>
</feature>
<dbReference type="PANTHER" id="PTHR20870:SF0">
    <property type="entry name" value="BARDET-BIEDL SYNDROME 1 PROTEIN"/>
    <property type="match status" value="1"/>
</dbReference>
<dbReference type="GO" id="GO:0034464">
    <property type="term" value="C:BBSome"/>
    <property type="evidence" value="ECO:0007669"/>
    <property type="project" value="InterPro"/>
</dbReference>
<dbReference type="SUPFAM" id="SSF50998">
    <property type="entry name" value="Quinoprotein alcohol dehydrogenase-like"/>
    <property type="match status" value="1"/>
</dbReference>
<proteinExistence type="predicted"/>
<dbReference type="InterPro" id="IPR056419">
    <property type="entry name" value="GAE_BBS1"/>
</dbReference>
<feature type="compositionally biased region" description="Basic and acidic residues" evidence="1">
    <location>
        <begin position="9"/>
        <end position="18"/>
    </location>
</feature>